<keyword evidence="2" id="KW-0472">Membrane</keyword>
<dbReference type="NCBIfam" id="NF038083">
    <property type="entry name" value="CU044_5270_fam"/>
    <property type="match status" value="1"/>
</dbReference>
<name>A0A846YNP5_9ACTN</name>
<feature type="region of interest" description="Disordered" evidence="1">
    <location>
        <begin position="92"/>
        <end position="125"/>
    </location>
</feature>
<feature type="transmembrane region" description="Helical" evidence="2">
    <location>
        <begin position="40"/>
        <end position="64"/>
    </location>
</feature>
<reference evidence="3 4" key="1">
    <citation type="submission" date="2020-04" db="EMBL/GenBank/DDBJ databases">
        <title>MicrobeNet Type strains.</title>
        <authorList>
            <person name="Nicholson A.C."/>
        </authorList>
    </citation>
    <scope>NUCLEOTIDE SEQUENCE [LARGE SCALE GENOMIC DNA]</scope>
    <source>
        <strain evidence="3 4">ATCC BAA-277</strain>
    </source>
</reference>
<evidence type="ECO:0008006" key="5">
    <source>
        <dbReference type="Google" id="ProtNLM"/>
    </source>
</evidence>
<proteinExistence type="predicted"/>
<protein>
    <recommendedName>
        <fullName evidence="5">CU044_5270 family protein</fullName>
    </recommendedName>
</protein>
<dbReference type="AlphaFoldDB" id="A0A846YNP5"/>
<evidence type="ECO:0000313" key="3">
    <source>
        <dbReference type="EMBL" id="NKZ02370.1"/>
    </source>
</evidence>
<gene>
    <name evidence="3" type="ORF">HGB48_01130</name>
</gene>
<evidence type="ECO:0000256" key="1">
    <source>
        <dbReference type="SAM" id="MobiDB-lite"/>
    </source>
</evidence>
<keyword evidence="2" id="KW-0812">Transmembrane</keyword>
<evidence type="ECO:0000313" key="4">
    <source>
        <dbReference type="Proteomes" id="UP000579250"/>
    </source>
</evidence>
<keyword evidence="2" id="KW-1133">Transmembrane helix</keyword>
<dbReference type="RefSeq" id="WP_157438159.1">
    <property type="nucleotide sequence ID" value="NZ_JAAXPI010000001.1"/>
</dbReference>
<comment type="caution">
    <text evidence="3">The sequence shown here is derived from an EMBL/GenBank/DDBJ whole genome shotgun (WGS) entry which is preliminary data.</text>
</comment>
<accession>A0A846YNP5</accession>
<dbReference type="Proteomes" id="UP000579250">
    <property type="component" value="Unassembled WGS sequence"/>
</dbReference>
<dbReference type="EMBL" id="JAAXPI010000001">
    <property type="protein sequence ID" value="NKZ02370.1"/>
    <property type="molecule type" value="Genomic_DNA"/>
</dbReference>
<dbReference type="InterPro" id="IPR047789">
    <property type="entry name" value="CU044_5270-like"/>
</dbReference>
<organism evidence="3 4">
    <name type="scientific">Actinomadura latina</name>
    <dbReference type="NCBI Taxonomy" id="163603"/>
    <lineage>
        <taxon>Bacteria</taxon>
        <taxon>Bacillati</taxon>
        <taxon>Actinomycetota</taxon>
        <taxon>Actinomycetes</taxon>
        <taxon>Streptosporangiales</taxon>
        <taxon>Thermomonosporaceae</taxon>
        <taxon>Actinomadura</taxon>
    </lineage>
</organism>
<keyword evidence="4" id="KW-1185">Reference proteome</keyword>
<sequence length="319" mass="34350">MEMELAEALRRTAESVTPQVSDLVDRGVLQGRRRVRRRRAAAVSAVTAVTAVTVAASVTTVLGMTGGDGGPGTTDSSKLQLASATQVLERAAETAQARPETRPRPDQWAYEKTLEQGVATGHGARPVTEESWYRIDGTGDASFRDGKLVVHRQPDRVATPASRRYARLGTLPTDPGALRAVIYKDVDAIPRRDRQRSDRDGEAFRTAAQMLWDAPLGIAPKTQAALYRVLAGIPGVRVDAKVKDGAGRPAIALSRGFGEQFLLDPTTYQMVGQRTVSNGRNAPQSKNGTVDPRFAVPPGTVTYSLTLLTVKLVDEPGQR</sequence>
<evidence type="ECO:0000256" key="2">
    <source>
        <dbReference type="SAM" id="Phobius"/>
    </source>
</evidence>